<dbReference type="CDD" id="cd12148">
    <property type="entry name" value="fungal_TF_MHR"/>
    <property type="match status" value="1"/>
</dbReference>
<feature type="region of interest" description="Disordered" evidence="5">
    <location>
        <begin position="778"/>
        <end position="797"/>
    </location>
</feature>
<dbReference type="Pfam" id="PF00172">
    <property type="entry name" value="Zn_clus"/>
    <property type="match status" value="1"/>
</dbReference>
<name>A0A2T4CF56_TRILO</name>
<dbReference type="AlphaFoldDB" id="A0A2T4CF56"/>
<feature type="region of interest" description="Disordered" evidence="5">
    <location>
        <begin position="49"/>
        <end position="74"/>
    </location>
</feature>
<keyword evidence="2" id="KW-0805">Transcription regulation</keyword>
<evidence type="ECO:0000259" key="6">
    <source>
        <dbReference type="PROSITE" id="PS50048"/>
    </source>
</evidence>
<keyword evidence="8" id="KW-1185">Reference proteome</keyword>
<keyword evidence="4" id="KW-0539">Nucleus</keyword>
<dbReference type="PANTHER" id="PTHR47424">
    <property type="entry name" value="REGULATORY PROTEIN GAL4"/>
    <property type="match status" value="1"/>
</dbReference>
<dbReference type="GO" id="GO:0008270">
    <property type="term" value="F:zinc ion binding"/>
    <property type="evidence" value="ECO:0007669"/>
    <property type="project" value="InterPro"/>
</dbReference>
<sequence>MYPSIHAKHIPSFLSSPLPSHSPRFHAILLALPISCHLANEESNSLVQGVQGKAVDRSPQSSSDGNRSQDRAGNRAAKSLHACLECQRRKIRCDGKQPCNRCQSSRSRRRCVYEQHRQRLVPSRKPLSRSLEECRSVLRRLFPNHEVSDLLSLSRQDLCGLLDQPVQRGTAGLSPVPSSPSNDQQHPKELEQMPAQDSQWDEERREQDPLPTEADDVNALSLTMDKQASSYLGASSVKVALTVMLQMQPQLQLLLASQSPPDASSDGNTRSRLPPFRAASKSAKKRSPIPWTYKGQALIDAYFRRVHVLTPFLDEASFRKHYSEGRRFDAPWLSLLNMVFATGSIMSTPSSNLSHIKYYNQAIEHIHLGAFGSSHIETIHALGLLGGYYLHYINRPNMANAIVGAILRMATALGLHREPPPEEPRSDPAVVESRRRTWWTLFCLDTWGTTTLGRPSFGRWGPAINIQPPQLVAENEEHDSAQFGGIMPLLENIKFCKIATKIQDMLAVTPLLKPEDRDSLDSLLVDWYEDLPWLLRSEEPCVESLHLSRSIMIWRYWNLRMLLYRPVLLTLASKGQLPTSEQDVAAVENCQAAARETVDSVSKGWMRQQMSGWNAVWFLYQAAMIPLVSILWQPDNPAVVEWRAQIEATLELFEAMKDWSLTARRSRDVVSRLLEASSKISDTRQDTDPQDASVKRGDDEASGFWADEGADGVGSTGYSTGDIVDMLDQDWPWSMDLDGLVWGQQIPLLEEDNLDNDAGVDEGVVGVDYLSLATEQSDALPPPRIFSPCPRDQAPDL</sequence>
<dbReference type="PROSITE" id="PS50048">
    <property type="entry name" value="ZN2_CY6_FUNGAL_2"/>
    <property type="match status" value="1"/>
</dbReference>
<evidence type="ECO:0000256" key="2">
    <source>
        <dbReference type="ARBA" id="ARBA00023015"/>
    </source>
</evidence>
<keyword evidence="3" id="KW-0804">Transcription</keyword>
<feature type="region of interest" description="Disordered" evidence="5">
    <location>
        <begin position="169"/>
        <end position="215"/>
    </location>
</feature>
<dbReference type="SMART" id="SM00066">
    <property type="entry name" value="GAL4"/>
    <property type="match status" value="1"/>
</dbReference>
<evidence type="ECO:0000256" key="5">
    <source>
        <dbReference type="SAM" id="MobiDB-lite"/>
    </source>
</evidence>
<dbReference type="SUPFAM" id="SSF57701">
    <property type="entry name" value="Zn2/Cys6 DNA-binding domain"/>
    <property type="match status" value="1"/>
</dbReference>
<dbReference type="SMART" id="SM00906">
    <property type="entry name" value="Fungal_trans"/>
    <property type="match status" value="1"/>
</dbReference>
<dbReference type="GO" id="GO:0000435">
    <property type="term" value="P:positive regulation of transcription from RNA polymerase II promoter by galactose"/>
    <property type="evidence" value="ECO:0007669"/>
    <property type="project" value="TreeGrafter"/>
</dbReference>
<dbReference type="InterPro" id="IPR051127">
    <property type="entry name" value="Fungal_SecMet_Regulators"/>
</dbReference>
<dbReference type="CDD" id="cd00067">
    <property type="entry name" value="GAL4"/>
    <property type="match status" value="1"/>
</dbReference>
<gene>
    <name evidence="7" type="ORF">M440DRAFT_1323874</name>
</gene>
<keyword evidence="1" id="KW-0479">Metal-binding</keyword>
<dbReference type="InterPro" id="IPR036864">
    <property type="entry name" value="Zn2-C6_fun-type_DNA-bd_sf"/>
</dbReference>
<dbReference type="InterPro" id="IPR001138">
    <property type="entry name" value="Zn2Cys6_DnaBD"/>
</dbReference>
<dbReference type="InterPro" id="IPR007219">
    <property type="entry name" value="XnlR_reg_dom"/>
</dbReference>
<dbReference type="EMBL" id="KZ679127">
    <property type="protein sequence ID" value="PTB80162.1"/>
    <property type="molecule type" value="Genomic_DNA"/>
</dbReference>
<feature type="domain" description="Zn(2)-C6 fungal-type" evidence="6">
    <location>
        <begin position="82"/>
        <end position="113"/>
    </location>
</feature>
<reference evidence="7 8" key="1">
    <citation type="submission" date="2016-07" db="EMBL/GenBank/DDBJ databases">
        <title>Multiple horizontal gene transfer events from other fungi enriched the ability of initially mycotrophic Trichoderma (Ascomycota) to feed on dead plant biomass.</title>
        <authorList>
            <consortium name="DOE Joint Genome Institute"/>
            <person name="Aerts A."/>
            <person name="Atanasova L."/>
            <person name="Chenthamara K."/>
            <person name="Zhang J."/>
            <person name="Grujic M."/>
            <person name="Henrissat B."/>
            <person name="Kuo A."/>
            <person name="Salamov A."/>
            <person name="Lipzen A."/>
            <person name="Labutti K."/>
            <person name="Barry K."/>
            <person name="Miao Y."/>
            <person name="Rahimi M.J."/>
            <person name="Shen Q."/>
            <person name="Grigoriev I.V."/>
            <person name="Kubicek C.P."/>
            <person name="Druzhinina I.S."/>
        </authorList>
    </citation>
    <scope>NUCLEOTIDE SEQUENCE [LARGE SCALE GENOMIC DNA]</scope>
    <source>
        <strain evidence="7 8">ATCC 18648</strain>
    </source>
</reference>
<organism evidence="7 8">
    <name type="scientific">Trichoderma longibrachiatum ATCC 18648</name>
    <dbReference type="NCBI Taxonomy" id="983965"/>
    <lineage>
        <taxon>Eukaryota</taxon>
        <taxon>Fungi</taxon>
        <taxon>Dikarya</taxon>
        <taxon>Ascomycota</taxon>
        <taxon>Pezizomycotina</taxon>
        <taxon>Sordariomycetes</taxon>
        <taxon>Hypocreomycetidae</taxon>
        <taxon>Hypocreales</taxon>
        <taxon>Hypocreaceae</taxon>
        <taxon>Trichoderma</taxon>
    </lineage>
</organism>
<dbReference type="GO" id="GO:0005634">
    <property type="term" value="C:nucleus"/>
    <property type="evidence" value="ECO:0007669"/>
    <property type="project" value="TreeGrafter"/>
</dbReference>
<evidence type="ECO:0000256" key="3">
    <source>
        <dbReference type="ARBA" id="ARBA00023163"/>
    </source>
</evidence>
<evidence type="ECO:0000256" key="1">
    <source>
        <dbReference type="ARBA" id="ARBA00022723"/>
    </source>
</evidence>
<feature type="region of interest" description="Disordered" evidence="5">
    <location>
        <begin position="257"/>
        <end position="281"/>
    </location>
</feature>
<accession>A0A2T4CF56</accession>
<evidence type="ECO:0000256" key="4">
    <source>
        <dbReference type="ARBA" id="ARBA00023242"/>
    </source>
</evidence>
<dbReference type="GO" id="GO:0000981">
    <property type="term" value="F:DNA-binding transcription factor activity, RNA polymerase II-specific"/>
    <property type="evidence" value="ECO:0007669"/>
    <property type="project" value="InterPro"/>
</dbReference>
<proteinExistence type="predicted"/>
<dbReference type="PANTHER" id="PTHR47424:SF5">
    <property type="entry name" value="ZN(II)2CYS6 TRANSCRIPTION FACTOR (EUROFUNG)"/>
    <property type="match status" value="1"/>
</dbReference>
<feature type="region of interest" description="Disordered" evidence="5">
    <location>
        <begin position="679"/>
        <end position="709"/>
    </location>
</feature>
<protein>
    <recommendedName>
        <fullName evidence="6">Zn(2)-C6 fungal-type domain-containing protein</fullName>
    </recommendedName>
</protein>
<dbReference type="Proteomes" id="UP000240760">
    <property type="component" value="Unassembled WGS sequence"/>
</dbReference>
<feature type="compositionally biased region" description="Basic and acidic residues" evidence="5">
    <location>
        <begin position="681"/>
        <end position="699"/>
    </location>
</feature>
<evidence type="ECO:0000313" key="8">
    <source>
        <dbReference type="Proteomes" id="UP000240760"/>
    </source>
</evidence>
<dbReference type="Pfam" id="PF04082">
    <property type="entry name" value="Fungal_trans"/>
    <property type="match status" value="1"/>
</dbReference>
<dbReference type="GO" id="GO:0000978">
    <property type="term" value="F:RNA polymerase II cis-regulatory region sequence-specific DNA binding"/>
    <property type="evidence" value="ECO:0007669"/>
    <property type="project" value="TreeGrafter"/>
</dbReference>
<dbReference type="Gene3D" id="4.10.240.10">
    <property type="entry name" value="Zn(2)-C6 fungal-type DNA-binding domain"/>
    <property type="match status" value="1"/>
</dbReference>
<evidence type="ECO:0000313" key="7">
    <source>
        <dbReference type="EMBL" id="PTB80162.1"/>
    </source>
</evidence>
<dbReference type="OrthoDB" id="3362851at2759"/>
<dbReference type="GO" id="GO:0006351">
    <property type="term" value="P:DNA-templated transcription"/>
    <property type="evidence" value="ECO:0007669"/>
    <property type="project" value="InterPro"/>
</dbReference>